<gene>
    <name evidence="8" type="ORF">ATEIFO6365_0007058600</name>
</gene>
<dbReference type="AlphaFoldDB" id="A0A5M3Z5A8"/>
<keyword evidence="4" id="KW-0238">DNA-binding</keyword>
<dbReference type="PANTHER" id="PTHR31069">
    <property type="entry name" value="OLEATE-ACTIVATED TRANSCRIPTION FACTOR 1-RELATED"/>
    <property type="match status" value="1"/>
</dbReference>
<feature type="region of interest" description="Disordered" evidence="7">
    <location>
        <begin position="214"/>
        <end position="237"/>
    </location>
</feature>
<dbReference type="Pfam" id="PF00172">
    <property type="entry name" value="Zn_clus"/>
    <property type="match status" value="1"/>
</dbReference>
<dbReference type="InterPro" id="IPR036864">
    <property type="entry name" value="Zn2-C6_fun-type_DNA-bd_sf"/>
</dbReference>
<proteinExistence type="predicted"/>
<keyword evidence="1" id="KW-0479">Metal-binding</keyword>
<dbReference type="GO" id="GO:0000981">
    <property type="term" value="F:DNA-binding transcription factor activity, RNA polymerase II-specific"/>
    <property type="evidence" value="ECO:0007669"/>
    <property type="project" value="InterPro"/>
</dbReference>
<dbReference type="VEuPathDB" id="FungiDB:ATEG_06205"/>
<keyword evidence="9" id="KW-1185">Reference proteome</keyword>
<evidence type="ECO:0000256" key="2">
    <source>
        <dbReference type="ARBA" id="ARBA00022833"/>
    </source>
</evidence>
<evidence type="ECO:0000256" key="7">
    <source>
        <dbReference type="SAM" id="MobiDB-lite"/>
    </source>
</evidence>
<accession>A0A5M3Z5A8</accession>
<dbReference type="EMBL" id="BLJY01000007">
    <property type="protein sequence ID" value="GFF18037.1"/>
    <property type="molecule type" value="Genomic_DNA"/>
</dbReference>
<dbReference type="PRINTS" id="PR00755">
    <property type="entry name" value="AFLATOXINBRP"/>
</dbReference>
<evidence type="ECO:0000256" key="6">
    <source>
        <dbReference type="ARBA" id="ARBA00023242"/>
    </source>
</evidence>
<evidence type="ECO:0000256" key="3">
    <source>
        <dbReference type="ARBA" id="ARBA00023015"/>
    </source>
</evidence>
<dbReference type="GO" id="GO:0005634">
    <property type="term" value="C:nucleus"/>
    <property type="evidence" value="ECO:0007669"/>
    <property type="project" value="InterPro"/>
</dbReference>
<dbReference type="Pfam" id="PF08493">
    <property type="entry name" value="AflR"/>
    <property type="match status" value="1"/>
</dbReference>
<sequence length="427" mass="44856">MADSTPARMPRAPKLRASCDECGAAKLKCDRGHPSCGRCISLGLKCVYGVSRKAGKPRRDAQSATHPPRTPGDSGPPLDYNSFGPTSPPSSVGDGATLASGLLPSAADLSPLDWGPGSSSSYRAVVDLCSRYAKEPMRLDDTAMSSVWDGVLEPSLFAAYSSPVQGTTIPPSYISDTIDPVGAVGLPADSRGSHDCFREGIDILDSLSLQTTSFSHAMPPPTPSSSSTPGSTSQMPLDRVLSLSREASRRLSPLLSCSCARSPHLALLYASIISRILIWYHQAVNNIRSTPSGIATSTGAESQKAPMSGYVSTANTVVGASEDRVSPPVAKSTTLSVAPLEMAVGSFNVDDLRVQAAVQVQLLSGEIRRVGDLIDQFTTRSAGGPYDIGEDIIGGAGSLFQSLDSWLTGKHASLVNLTRSKLRELDY</sequence>
<dbReference type="InterPro" id="IPR050675">
    <property type="entry name" value="OAF3"/>
</dbReference>
<evidence type="ECO:0000256" key="4">
    <source>
        <dbReference type="ARBA" id="ARBA00023125"/>
    </source>
</evidence>
<dbReference type="GO" id="GO:0045122">
    <property type="term" value="P:aflatoxin biosynthetic process"/>
    <property type="evidence" value="ECO:0007669"/>
    <property type="project" value="InterPro"/>
</dbReference>
<protein>
    <submittedName>
        <fullName evidence="8">Uncharacterized protein</fullName>
    </submittedName>
</protein>
<evidence type="ECO:0000313" key="8">
    <source>
        <dbReference type="EMBL" id="GFF18037.1"/>
    </source>
</evidence>
<keyword evidence="3" id="KW-0805">Transcription regulation</keyword>
<dbReference type="OrthoDB" id="2740448at2759"/>
<name>A0A5M3Z5A8_ASPTE</name>
<evidence type="ECO:0000313" key="9">
    <source>
        <dbReference type="Proteomes" id="UP000452235"/>
    </source>
</evidence>
<feature type="region of interest" description="Disordered" evidence="7">
    <location>
        <begin position="54"/>
        <end position="97"/>
    </location>
</feature>
<keyword evidence="2" id="KW-0862">Zinc</keyword>
<comment type="caution">
    <text evidence="8">The sequence shown here is derived from an EMBL/GenBank/DDBJ whole genome shotgun (WGS) entry which is preliminary data.</text>
</comment>
<reference evidence="8 9" key="1">
    <citation type="submission" date="2020-01" db="EMBL/GenBank/DDBJ databases">
        <title>Aspergillus terreus IFO 6365 whole genome shotgun sequence.</title>
        <authorList>
            <person name="Kanamasa S."/>
            <person name="Takahashi H."/>
        </authorList>
    </citation>
    <scope>NUCLEOTIDE SEQUENCE [LARGE SCALE GENOMIC DNA]</scope>
    <source>
        <strain evidence="8 9">IFO 6365</strain>
    </source>
</reference>
<dbReference type="GO" id="GO:0008270">
    <property type="term" value="F:zinc ion binding"/>
    <property type="evidence" value="ECO:0007669"/>
    <property type="project" value="InterPro"/>
</dbReference>
<dbReference type="GO" id="GO:0003677">
    <property type="term" value="F:DNA binding"/>
    <property type="evidence" value="ECO:0007669"/>
    <property type="project" value="UniProtKB-KW"/>
</dbReference>
<organism evidence="8 9">
    <name type="scientific">Aspergillus terreus</name>
    <dbReference type="NCBI Taxonomy" id="33178"/>
    <lineage>
        <taxon>Eukaryota</taxon>
        <taxon>Fungi</taxon>
        <taxon>Dikarya</taxon>
        <taxon>Ascomycota</taxon>
        <taxon>Pezizomycotina</taxon>
        <taxon>Eurotiomycetes</taxon>
        <taxon>Eurotiomycetidae</taxon>
        <taxon>Eurotiales</taxon>
        <taxon>Aspergillaceae</taxon>
        <taxon>Aspergillus</taxon>
        <taxon>Aspergillus subgen. Circumdati</taxon>
    </lineage>
</organism>
<dbReference type="SMART" id="SM00066">
    <property type="entry name" value="GAL4"/>
    <property type="match status" value="1"/>
</dbReference>
<feature type="compositionally biased region" description="Low complexity" evidence="7">
    <location>
        <begin position="224"/>
        <end position="237"/>
    </location>
</feature>
<dbReference type="PANTHER" id="PTHR31069:SF31">
    <property type="entry name" value="MONODICTYPHENONE CLUSTER TRANSCRIPTION FACTOR-RELATED"/>
    <property type="match status" value="1"/>
</dbReference>
<dbReference type="GO" id="GO:0009893">
    <property type="term" value="P:positive regulation of metabolic process"/>
    <property type="evidence" value="ECO:0007669"/>
    <property type="project" value="UniProtKB-ARBA"/>
</dbReference>
<keyword evidence="6" id="KW-0539">Nucleus</keyword>
<keyword evidence="5" id="KW-0804">Transcription</keyword>
<evidence type="ECO:0000256" key="5">
    <source>
        <dbReference type="ARBA" id="ARBA00023163"/>
    </source>
</evidence>
<dbReference type="CDD" id="cd00067">
    <property type="entry name" value="GAL4"/>
    <property type="match status" value="1"/>
</dbReference>
<dbReference type="Gene3D" id="4.10.240.10">
    <property type="entry name" value="Zn(2)-C6 fungal-type DNA-binding domain"/>
    <property type="match status" value="1"/>
</dbReference>
<dbReference type="Proteomes" id="UP000452235">
    <property type="component" value="Unassembled WGS sequence"/>
</dbReference>
<evidence type="ECO:0000256" key="1">
    <source>
        <dbReference type="ARBA" id="ARBA00022723"/>
    </source>
</evidence>
<dbReference type="InterPro" id="IPR013700">
    <property type="entry name" value="AflR"/>
</dbReference>
<dbReference type="PROSITE" id="PS50048">
    <property type="entry name" value="ZN2_CY6_FUNGAL_2"/>
    <property type="match status" value="1"/>
</dbReference>
<dbReference type="SUPFAM" id="SSF57701">
    <property type="entry name" value="Zn2/Cys6 DNA-binding domain"/>
    <property type="match status" value="1"/>
</dbReference>
<dbReference type="InterPro" id="IPR001138">
    <property type="entry name" value="Zn2Cys6_DnaBD"/>
</dbReference>